<dbReference type="PANTHER" id="PTHR30093">
    <property type="entry name" value="GENERAL SECRETION PATHWAY PROTEIN G"/>
    <property type="match status" value="1"/>
</dbReference>
<dbReference type="PROSITE" id="PS00409">
    <property type="entry name" value="PROKAR_NTER_METHYL"/>
    <property type="match status" value="1"/>
</dbReference>
<reference evidence="3 4" key="1">
    <citation type="journal article" date="2016" name="Int. J. Syst. Evol. Microbiol.">
        <title>Reclassification of Wolbachia persica as Francisella persica comb. nov. and emended description of the family Francisellaceae.</title>
        <authorList>
            <person name="Larson M.A."/>
            <person name="Nalbantoglu U."/>
            <person name="Sayood K."/>
            <person name="Zentz E.B."/>
            <person name="Cer R.Z."/>
            <person name="Iwen P.C."/>
            <person name="Francesconi S.C."/>
            <person name="Bishop-Lilly K.A."/>
            <person name="Mokashi V.P."/>
            <person name="Sjostedt A."/>
            <person name="Hinrichs S.H."/>
        </authorList>
    </citation>
    <scope>NUCLEOTIDE SEQUENCE [LARGE SCALE GENOMIC DNA]</scope>
    <source>
        <strain evidence="3 4">FSC845</strain>
    </source>
</reference>
<dbReference type="SUPFAM" id="SSF54523">
    <property type="entry name" value="Pili subunits"/>
    <property type="match status" value="1"/>
</dbReference>
<dbReference type="EMBL" id="CP012505">
    <property type="protein sequence ID" value="ALB02158.1"/>
    <property type="molecule type" value="Genomic_DNA"/>
</dbReference>
<dbReference type="Gene3D" id="3.30.700.10">
    <property type="entry name" value="Glycoprotein, Type 4 Pilin"/>
    <property type="match status" value="1"/>
</dbReference>
<dbReference type="GO" id="GO:0015627">
    <property type="term" value="C:type II protein secretion system complex"/>
    <property type="evidence" value="ECO:0007669"/>
    <property type="project" value="InterPro"/>
</dbReference>
<dbReference type="GO" id="GO:0043683">
    <property type="term" value="P:type IV pilus assembly"/>
    <property type="evidence" value="ECO:0007669"/>
    <property type="project" value="InterPro"/>
</dbReference>
<evidence type="ECO:0000313" key="3">
    <source>
        <dbReference type="EMBL" id="ALB02158.1"/>
    </source>
</evidence>
<keyword evidence="2" id="KW-0472">Membrane</keyword>
<keyword evidence="2" id="KW-0812">Transmembrane</keyword>
<keyword evidence="4" id="KW-1185">Reference proteome</keyword>
<dbReference type="InterPro" id="IPR045584">
    <property type="entry name" value="Pilin-like"/>
</dbReference>
<keyword evidence="2" id="KW-1133">Transmembrane helix</keyword>
<dbReference type="InterPro" id="IPR000983">
    <property type="entry name" value="Bac_GSPG_pilin"/>
</dbReference>
<dbReference type="GO" id="GO:0015628">
    <property type="term" value="P:protein secretion by the type II secretion system"/>
    <property type="evidence" value="ECO:0007669"/>
    <property type="project" value="InterPro"/>
</dbReference>
<dbReference type="RefSeq" id="WP_064461576.1">
    <property type="nucleotide sequence ID" value="NZ_CP012505.1"/>
</dbReference>
<protein>
    <submittedName>
        <fullName evidence="3">Type IV pili fiber building block protein</fullName>
    </submittedName>
</protein>
<dbReference type="PANTHER" id="PTHR30093:SF47">
    <property type="entry name" value="TYPE IV PILUS NON-CORE MINOR PILIN PILE"/>
    <property type="match status" value="1"/>
</dbReference>
<dbReference type="Pfam" id="PF16732">
    <property type="entry name" value="ComP_DUS"/>
    <property type="match status" value="1"/>
</dbReference>
<dbReference type="PRINTS" id="PR00813">
    <property type="entry name" value="BCTERIALGSPG"/>
</dbReference>
<evidence type="ECO:0000256" key="2">
    <source>
        <dbReference type="SAM" id="Phobius"/>
    </source>
</evidence>
<dbReference type="KEGG" id="fper:ACH24_06075"/>
<proteinExistence type="predicted"/>
<feature type="transmembrane region" description="Helical" evidence="2">
    <location>
        <begin position="12"/>
        <end position="30"/>
    </location>
</feature>
<dbReference type="Pfam" id="PF07963">
    <property type="entry name" value="N_methyl"/>
    <property type="match status" value="1"/>
</dbReference>
<sequence>MLDKKGFSLVELMVVIAIIAILASIGIPIYNNYLLRNHRSEATSEILSAASAADNYEIRYGYFPSGSNISSFYHANTQNNYYNLTYCSGEQQCPNVSYAITATAQGAQTADTPCTHIEIEVNGGIVNKTPAECWN</sequence>
<gene>
    <name evidence="3" type="ORF">ACH24_06075</name>
</gene>
<dbReference type="NCBIfam" id="TIGR02532">
    <property type="entry name" value="IV_pilin_GFxxxE"/>
    <property type="match status" value="1"/>
</dbReference>
<accession>A0AAC8VEP8</accession>
<dbReference type="Proteomes" id="UP000242800">
    <property type="component" value="Chromosome"/>
</dbReference>
<dbReference type="InterPro" id="IPR012902">
    <property type="entry name" value="N_methyl_site"/>
</dbReference>
<dbReference type="InterPro" id="IPR031982">
    <property type="entry name" value="PilE-like"/>
</dbReference>
<keyword evidence="1" id="KW-0488">Methylation</keyword>
<evidence type="ECO:0000256" key="1">
    <source>
        <dbReference type="ARBA" id="ARBA00022481"/>
    </source>
</evidence>
<evidence type="ECO:0000313" key="4">
    <source>
        <dbReference type="Proteomes" id="UP000242800"/>
    </source>
</evidence>
<organism evidence="3 4">
    <name type="scientific">Francisella persica ATCC VR-331</name>
    <dbReference type="NCBI Taxonomy" id="1086726"/>
    <lineage>
        <taxon>Bacteria</taxon>
        <taxon>Pseudomonadati</taxon>
        <taxon>Pseudomonadota</taxon>
        <taxon>Gammaproteobacteria</taxon>
        <taxon>Thiotrichales</taxon>
        <taxon>Francisellaceae</taxon>
        <taxon>Francisella</taxon>
    </lineage>
</organism>
<dbReference type="AlphaFoldDB" id="A0AAC8VEP8"/>
<name>A0AAC8VEP8_9GAMM</name>